<dbReference type="STRING" id="1616788.AR543_12540"/>
<name>A0A172ZHJ2_9BACL</name>
<dbReference type="RefSeq" id="WP_060534861.1">
    <property type="nucleotide sequence ID" value="NZ_CP013023.1"/>
</dbReference>
<evidence type="ECO:0000313" key="2">
    <source>
        <dbReference type="Proteomes" id="UP000078148"/>
    </source>
</evidence>
<gene>
    <name evidence="1" type="ORF">AR543_12540</name>
</gene>
<dbReference type="EMBL" id="CP013023">
    <property type="protein sequence ID" value="ANF96757.1"/>
    <property type="molecule type" value="Genomic_DNA"/>
</dbReference>
<dbReference type="AlphaFoldDB" id="A0A172ZHJ2"/>
<organism evidence="1 2">
    <name type="scientific">Paenibacillus bovis</name>
    <dbReference type="NCBI Taxonomy" id="1616788"/>
    <lineage>
        <taxon>Bacteria</taxon>
        <taxon>Bacillati</taxon>
        <taxon>Bacillota</taxon>
        <taxon>Bacilli</taxon>
        <taxon>Bacillales</taxon>
        <taxon>Paenibacillaceae</taxon>
        <taxon>Paenibacillus</taxon>
    </lineage>
</organism>
<dbReference type="KEGG" id="pbv:AR543_12540"/>
<dbReference type="Proteomes" id="UP000078148">
    <property type="component" value="Chromosome"/>
</dbReference>
<reference evidence="1 2" key="2">
    <citation type="journal article" date="2016" name="Int. J. Syst. Evol. Microbiol.">
        <title>Paenibacillus bovis sp. nov., isolated from raw yak (Bos grunniens) milk.</title>
        <authorList>
            <person name="Gao C."/>
            <person name="Han J."/>
            <person name="Liu Z."/>
            <person name="Xu X."/>
            <person name="Hang F."/>
            <person name="Wu Z."/>
        </authorList>
    </citation>
    <scope>NUCLEOTIDE SEQUENCE [LARGE SCALE GENOMIC DNA]</scope>
    <source>
        <strain evidence="1 2">BD3526</strain>
    </source>
</reference>
<accession>A0A172ZHJ2</accession>
<protein>
    <recommendedName>
        <fullName evidence="3">DUF4303 domain-containing protein</fullName>
    </recommendedName>
</protein>
<proteinExistence type="predicted"/>
<evidence type="ECO:0000313" key="1">
    <source>
        <dbReference type="EMBL" id="ANF96757.1"/>
    </source>
</evidence>
<dbReference type="OrthoDB" id="2892164at2"/>
<evidence type="ECO:0008006" key="3">
    <source>
        <dbReference type="Google" id="ProtNLM"/>
    </source>
</evidence>
<reference evidence="2" key="1">
    <citation type="submission" date="2015-10" db="EMBL/GenBank/DDBJ databases">
        <title>Genome of Paenibacillus bovis sp. nov.</title>
        <authorList>
            <person name="Wu Z."/>
            <person name="Gao C."/>
            <person name="Liu Z."/>
            <person name="Zheng H."/>
        </authorList>
    </citation>
    <scope>NUCLEOTIDE SEQUENCE [LARGE SCALE GENOMIC DNA]</scope>
    <source>
        <strain evidence="2">BD3526</strain>
    </source>
</reference>
<sequence>MSVYQVQIGRLLAGLRQPEGQGQYYVSAPEGLFTTDHLEGIQGTYWSMQAVEDLLYQACKEIIGSFAQSDSNQQVYTCIIEADNVNGNYLMYLNTINDLEQTTAYYDQYYQEKYAENHNESYNRSAEQIRQSIKYATGDYPEMIDDFGEALEKPLHLYREINERLWEEDEEGSLPVLDAAVREQIMQADADSIQIMDQSIHDSGLTMIALNVMARLHTETVFEQLDRTADFIAYVQSPDGEGGDYLTFSTLIRKTVSLEQLYLAMPQEQESDEQFDALFQQYAVQPVEEQFQYWTEQIRRNRWNTDKSVISKYGKTDFHAYAALLAAGSAIRPLIQQALDTVTDQDEDLAQMYRMLLQDLA</sequence>
<keyword evidence="2" id="KW-1185">Reference proteome</keyword>